<name>A0ABT1H7G1_9NOCA</name>
<feature type="region of interest" description="Disordered" evidence="2">
    <location>
        <begin position="131"/>
        <end position="182"/>
    </location>
</feature>
<gene>
    <name evidence="3" type="ORF">LX12_004319</name>
</gene>
<organism evidence="3 4">
    <name type="scientific">Williamsia serinedens</name>
    <dbReference type="NCBI Taxonomy" id="391736"/>
    <lineage>
        <taxon>Bacteria</taxon>
        <taxon>Bacillati</taxon>
        <taxon>Actinomycetota</taxon>
        <taxon>Actinomycetes</taxon>
        <taxon>Mycobacteriales</taxon>
        <taxon>Nocardiaceae</taxon>
        <taxon>Williamsia</taxon>
    </lineage>
</organism>
<evidence type="ECO:0000256" key="2">
    <source>
        <dbReference type="SAM" id="MobiDB-lite"/>
    </source>
</evidence>
<comment type="caution">
    <text evidence="3">The sequence shown here is derived from an EMBL/GenBank/DDBJ whole genome shotgun (WGS) entry which is preliminary data.</text>
</comment>
<accession>A0ABT1H7G1</accession>
<evidence type="ECO:0008006" key="5">
    <source>
        <dbReference type="Google" id="ProtNLM"/>
    </source>
</evidence>
<feature type="region of interest" description="Disordered" evidence="2">
    <location>
        <begin position="1"/>
        <end position="37"/>
    </location>
</feature>
<keyword evidence="1" id="KW-0175">Coiled coil</keyword>
<proteinExistence type="predicted"/>
<dbReference type="Proteomes" id="UP001205740">
    <property type="component" value="Unassembled WGS sequence"/>
</dbReference>
<protein>
    <recommendedName>
        <fullName evidence="5">Scaffolding protein</fullName>
    </recommendedName>
</protein>
<dbReference type="RefSeq" id="WP_253656675.1">
    <property type="nucleotide sequence ID" value="NZ_BAAAOE010000001.1"/>
</dbReference>
<keyword evidence="4" id="KW-1185">Reference proteome</keyword>
<feature type="coiled-coil region" evidence="1">
    <location>
        <begin position="40"/>
        <end position="70"/>
    </location>
</feature>
<dbReference type="EMBL" id="JAMTCG010000014">
    <property type="protein sequence ID" value="MCP2163106.1"/>
    <property type="molecule type" value="Genomic_DNA"/>
</dbReference>
<evidence type="ECO:0000313" key="4">
    <source>
        <dbReference type="Proteomes" id="UP001205740"/>
    </source>
</evidence>
<evidence type="ECO:0000256" key="1">
    <source>
        <dbReference type="SAM" id="Coils"/>
    </source>
</evidence>
<sequence length="182" mass="20477">MTAPDPNQPVEDQPVTEPETPTEPETVETSPEDELPEWVKAKLKKVNSEAQSLRQRLKEQEPEVQAAREAERAKLTEIERRDADIKNLSDTLKERDTQLLQARYQIPDDYLEFIGDGTFEEKEARAVKVGQMVQSKAEEAEPNRPPSERPVASMRPGASPTPPPVEDHSYPASWGFMPTADS</sequence>
<feature type="compositionally biased region" description="Acidic residues" evidence="2">
    <location>
        <begin position="20"/>
        <end position="36"/>
    </location>
</feature>
<evidence type="ECO:0000313" key="3">
    <source>
        <dbReference type="EMBL" id="MCP2163106.1"/>
    </source>
</evidence>
<feature type="compositionally biased region" description="Low complexity" evidence="2">
    <location>
        <begin position="8"/>
        <end position="19"/>
    </location>
</feature>
<reference evidence="3 4" key="1">
    <citation type="submission" date="2022-06" db="EMBL/GenBank/DDBJ databases">
        <title>Genomic Encyclopedia of Archaeal and Bacterial Type Strains, Phase II (KMG-II): from individual species to whole genera.</title>
        <authorList>
            <person name="Goeker M."/>
        </authorList>
    </citation>
    <scope>NUCLEOTIDE SEQUENCE [LARGE SCALE GENOMIC DNA]</scope>
    <source>
        <strain evidence="3 4">DSM 45037</strain>
    </source>
</reference>